<sequence length="279" mass="31048">MSLATVKPLRIVFLGPRASFTEEAALKIFSDSGAVFTPLPSIREVFRTVENNDADYGVVALENSLEGSIGETIDLLANSNLRICGETEIRIKHNLIVKPGTSFNDIKLVISHPHALAQCRNFIESRLKNARVEPRPSTSDAVKEAVENSGVAAIGSELAAYVYGGEIIARGIEDHRDNYTRFIVIGRNALEKGVGMKTAIIFTLPHRPGALYSALEPFALRGLNLTKIESRPIKGKPWEYLFFMEFEGYERDERVSEAIEELKRRTTQIKLLGSYRKVP</sequence>
<comment type="caution">
    <text evidence="10">The sequence shown here is derived from an EMBL/GenBank/DDBJ whole genome shotgun (WGS) entry which is preliminary data.</text>
</comment>
<keyword evidence="3" id="KW-0028">Amino-acid biosynthesis</keyword>
<evidence type="ECO:0000256" key="3">
    <source>
        <dbReference type="ARBA" id="ARBA00022605"/>
    </source>
</evidence>
<dbReference type="PROSITE" id="PS51171">
    <property type="entry name" value="PREPHENATE_DEHYDR_3"/>
    <property type="match status" value="1"/>
</dbReference>
<comment type="catalytic activity">
    <reaction evidence="7">
        <text>prephenate + H(+) = 3-phenylpyruvate + CO2 + H2O</text>
        <dbReference type="Rhea" id="RHEA:21648"/>
        <dbReference type="ChEBI" id="CHEBI:15377"/>
        <dbReference type="ChEBI" id="CHEBI:15378"/>
        <dbReference type="ChEBI" id="CHEBI:16526"/>
        <dbReference type="ChEBI" id="CHEBI:18005"/>
        <dbReference type="ChEBI" id="CHEBI:29934"/>
        <dbReference type="EC" id="4.2.1.51"/>
    </reaction>
</comment>
<evidence type="ECO:0000256" key="2">
    <source>
        <dbReference type="ARBA" id="ARBA00013147"/>
    </source>
</evidence>
<reference evidence="10" key="1">
    <citation type="journal article" date="2020" name="mSystems">
        <title>Genome- and Community-Level Interaction Insights into Carbon Utilization and Element Cycling Functions of Hydrothermarchaeota in Hydrothermal Sediment.</title>
        <authorList>
            <person name="Zhou Z."/>
            <person name="Liu Y."/>
            <person name="Xu W."/>
            <person name="Pan J."/>
            <person name="Luo Z.H."/>
            <person name="Li M."/>
        </authorList>
    </citation>
    <scope>NUCLEOTIDE SEQUENCE [LARGE SCALE GENOMIC DNA]</scope>
    <source>
        <strain evidence="10">SpSt-618</strain>
    </source>
</reference>
<dbReference type="CDD" id="cd04905">
    <property type="entry name" value="ACT_CM-PDT"/>
    <property type="match status" value="1"/>
</dbReference>
<protein>
    <recommendedName>
        <fullName evidence="2">prephenate dehydratase</fullName>
        <ecNumber evidence="2">4.2.1.51</ecNumber>
    </recommendedName>
</protein>
<dbReference type="PANTHER" id="PTHR21022">
    <property type="entry name" value="PREPHENATE DEHYDRATASE P PROTEIN"/>
    <property type="match status" value="1"/>
</dbReference>
<dbReference type="FunFam" id="3.30.70.260:FF:000012">
    <property type="entry name" value="Prephenate dehydratase"/>
    <property type="match status" value="1"/>
</dbReference>
<dbReference type="AlphaFoldDB" id="A0A7J3I8G9"/>
<dbReference type="SUPFAM" id="SSF55021">
    <property type="entry name" value="ACT-like"/>
    <property type="match status" value="1"/>
</dbReference>
<dbReference type="InterPro" id="IPR001086">
    <property type="entry name" value="Preph_deHydtase"/>
</dbReference>
<dbReference type="FunFam" id="3.40.190.10:FF:000029">
    <property type="entry name" value="Chorismate mutase/Prephenate dehydratase"/>
    <property type="match status" value="1"/>
</dbReference>
<evidence type="ECO:0000259" key="9">
    <source>
        <dbReference type="PROSITE" id="PS51671"/>
    </source>
</evidence>
<dbReference type="NCBIfam" id="NF008865">
    <property type="entry name" value="PRK11898.1"/>
    <property type="match status" value="1"/>
</dbReference>
<dbReference type="Gene3D" id="3.40.190.10">
    <property type="entry name" value="Periplasmic binding protein-like II"/>
    <property type="match status" value="2"/>
</dbReference>
<feature type="domain" description="ACT" evidence="9">
    <location>
        <begin position="199"/>
        <end position="276"/>
    </location>
</feature>
<dbReference type="CDD" id="cd13630">
    <property type="entry name" value="PBP2_PDT_1"/>
    <property type="match status" value="1"/>
</dbReference>
<dbReference type="Pfam" id="PF01842">
    <property type="entry name" value="ACT"/>
    <property type="match status" value="1"/>
</dbReference>
<dbReference type="InterPro" id="IPR018528">
    <property type="entry name" value="Preph_deHydtase_CS"/>
</dbReference>
<evidence type="ECO:0000259" key="8">
    <source>
        <dbReference type="PROSITE" id="PS51171"/>
    </source>
</evidence>
<dbReference type="GO" id="GO:0005737">
    <property type="term" value="C:cytoplasm"/>
    <property type="evidence" value="ECO:0007669"/>
    <property type="project" value="TreeGrafter"/>
</dbReference>
<evidence type="ECO:0000256" key="4">
    <source>
        <dbReference type="ARBA" id="ARBA00023141"/>
    </source>
</evidence>
<dbReference type="EC" id="4.2.1.51" evidence="2"/>
<keyword evidence="5" id="KW-0584">Phenylalanine biosynthesis</keyword>
<dbReference type="InterPro" id="IPR002912">
    <property type="entry name" value="ACT_dom"/>
</dbReference>
<proteinExistence type="predicted"/>
<evidence type="ECO:0000313" key="10">
    <source>
        <dbReference type="EMBL" id="HGN37029.1"/>
    </source>
</evidence>
<keyword evidence="6 10" id="KW-0456">Lyase</keyword>
<dbReference type="GO" id="GO:0004664">
    <property type="term" value="F:prephenate dehydratase activity"/>
    <property type="evidence" value="ECO:0007669"/>
    <property type="project" value="UniProtKB-EC"/>
</dbReference>
<organism evidence="10">
    <name type="scientific">Ignisphaera aggregans</name>
    <dbReference type="NCBI Taxonomy" id="334771"/>
    <lineage>
        <taxon>Archaea</taxon>
        <taxon>Thermoproteota</taxon>
        <taxon>Thermoprotei</taxon>
        <taxon>Desulfurococcales</taxon>
        <taxon>Desulfurococcaceae</taxon>
        <taxon>Ignisphaera</taxon>
    </lineage>
</organism>
<evidence type="ECO:0000256" key="6">
    <source>
        <dbReference type="ARBA" id="ARBA00023239"/>
    </source>
</evidence>
<dbReference type="EMBL" id="DTAI01000165">
    <property type="protein sequence ID" value="HGN37029.1"/>
    <property type="molecule type" value="Genomic_DNA"/>
</dbReference>
<comment type="pathway">
    <text evidence="1">Amino-acid biosynthesis; L-phenylalanine biosynthesis; phenylpyruvate from prephenate: step 1/1.</text>
</comment>
<feature type="domain" description="Prephenate dehydratase" evidence="8">
    <location>
        <begin position="10"/>
        <end position="187"/>
    </location>
</feature>
<dbReference type="InterPro" id="IPR045865">
    <property type="entry name" value="ACT-like_dom_sf"/>
</dbReference>
<name>A0A7J3I8G9_9CREN</name>
<evidence type="ECO:0000256" key="7">
    <source>
        <dbReference type="ARBA" id="ARBA00047848"/>
    </source>
</evidence>
<dbReference type="SUPFAM" id="SSF53850">
    <property type="entry name" value="Periplasmic binding protein-like II"/>
    <property type="match status" value="1"/>
</dbReference>
<dbReference type="Pfam" id="PF00800">
    <property type="entry name" value="PDT"/>
    <property type="match status" value="1"/>
</dbReference>
<dbReference type="PANTHER" id="PTHR21022:SF19">
    <property type="entry name" value="PREPHENATE DEHYDRATASE-RELATED"/>
    <property type="match status" value="1"/>
</dbReference>
<dbReference type="Gene3D" id="3.30.70.260">
    <property type="match status" value="1"/>
</dbReference>
<keyword evidence="4" id="KW-0057">Aromatic amino acid biosynthesis</keyword>
<dbReference type="PROSITE" id="PS51671">
    <property type="entry name" value="ACT"/>
    <property type="match status" value="1"/>
</dbReference>
<accession>A0A7J3I8G9</accession>
<dbReference type="PROSITE" id="PS00858">
    <property type="entry name" value="PREPHENATE_DEHYDR_2"/>
    <property type="match status" value="1"/>
</dbReference>
<evidence type="ECO:0000256" key="1">
    <source>
        <dbReference type="ARBA" id="ARBA00004741"/>
    </source>
</evidence>
<evidence type="ECO:0000256" key="5">
    <source>
        <dbReference type="ARBA" id="ARBA00023222"/>
    </source>
</evidence>
<dbReference type="GO" id="GO:0009094">
    <property type="term" value="P:L-phenylalanine biosynthetic process"/>
    <property type="evidence" value="ECO:0007669"/>
    <property type="project" value="UniProtKB-KW"/>
</dbReference>
<gene>
    <name evidence="10" type="primary">pheA</name>
    <name evidence="10" type="ORF">ENT87_05735</name>
</gene>